<feature type="signal peptide" evidence="1">
    <location>
        <begin position="1"/>
        <end position="19"/>
    </location>
</feature>
<evidence type="ECO:0000313" key="3">
    <source>
        <dbReference type="EMBL" id="MCT2557860.1"/>
    </source>
</evidence>
<organism evidence="3 4">
    <name type="scientific">Tsuneonella litorea</name>
    <dbReference type="NCBI Taxonomy" id="2976475"/>
    <lineage>
        <taxon>Bacteria</taxon>
        <taxon>Pseudomonadati</taxon>
        <taxon>Pseudomonadota</taxon>
        <taxon>Alphaproteobacteria</taxon>
        <taxon>Sphingomonadales</taxon>
        <taxon>Erythrobacteraceae</taxon>
        <taxon>Tsuneonella</taxon>
    </lineage>
</organism>
<dbReference type="Proteomes" id="UP001142648">
    <property type="component" value="Unassembled WGS sequence"/>
</dbReference>
<keyword evidence="1" id="KW-0732">Signal</keyword>
<dbReference type="Pfam" id="PF05229">
    <property type="entry name" value="SCPU"/>
    <property type="match status" value="1"/>
</dbReference>
<protein>
    <submittedName>
        <fullName evidence="3">Spore coat U domain-containing protein</fullName>
    </submittedName>
</protein>
<dbReference type="InterPro" id="IPR053167">
    <property type="entry name" value="Spore_coat_component"/>
</dbReference>
<sequence>MGAAIGAIAIASTATPAQAQKRTTQTMPVVLTVEQACRLVTQPLDFGIPDPKAKAATSTTTITLTCTPGTVYSIGIDNGLYWDGSTRRMYGGSANGQVWYADYQLYHDALHLLPWGMGATAAAGVLGLPGKTYTVYGVTQIKNLRPAPYRDTVIVQLDF</sequence>
<reference evidence="3" key="1">
    <citation type="submission" date="2022-09" db="EMBL/GenBank/DDBJ databases">
        <title>The genome sequence of Tsuneonella sp. YG55.</title>
        <authorList>
            <person name="Liu Y."/>
        </authorList>
    </citation>
    <scope>NUCLEOTIDE SEQUENCE</scope>
    <source>
        <strain evidence="3">YG55</strain>
    </source>
</reference>
<dbReference type="AlphaFoldDB" id="A0A9X2W0W0"/>
<comment type="caution">
    <text evidence="3">The sequence shown here is derived from an EMBL/GenBank/DDBJ whole genome shotgun (WGS) entry which is preliminary data.</text>
</comment>
<dbReference type="RefSeq" id="WP_259960614.1">
    <property type="nucleotide sequence ID" value="NZ_JAOAMV010000001.1"/>
</dbReference>
<proteinExistence type="predicted"/>
<feature type="domain" description="Spore coat protein U/FanG" evidence="2">
    <location>
        <begin position="24"/>
        <end position="155"/>
    </location>
</feature>
<dbReference type="PANTHER" id="PTHR37089:SF3">
    <property type="entry name" value="EXPORTED PROTEIN"/>
    <property type="match status" value="1"/>
</dbReference>
<gene>
    <name evidence="3" type="ORF">N0B51_02570</name>
</gene>
<evidence type="ECO:0000259" key="2">
    <source>
        <dbReference type="Pfam" id="PF05229"/>
    </source>
</evidence>
<accession>A0A9X2W0W0</accession>
<dbReference type="EMBL" id="JAOAMV010000001">
    <property type="protein sequence ID" value="MCT2557860.1"/>
    <property type="molecule type" value="Genomic_DNA"/>
</dbReference>
<feature type="chain" id="PRO_5040785553" evidence="1">
    <location>
        <begin position="20"/>
        <end position="159"/>
    </location>
</feature>
<evidence type="ECO:0000256" key="1">
    <source>
        <dbReference type="SAM" id="SignalP"/>
    </source>
</evidence>
<evidence type="ECO:0000313" key="4">
    <source>
        <dbReference type="Proteomes" id="UP001142648"/>
    </source>
</evidence>
<dbReference type="InterPro" id="IPR007893">
    <property type="entry name" value="Spore_coat_U/FanG"/>
</dbReference>
<dbReference type="SMART" id="SM00972">
    <property type="entry name" value="SCPU"/>
    <property type="match status" value="1"/>
</dbReference>
<dbReference type="PANTHER" id="PTHR37089">
    <property type="entry name" value="PROTEIN U-RELATED"/>
    <property type="match status" value="1"/>
</dbReference>
<name>A0A9X2W0W0_9SPHN</name>
<keyword evidence="4" id="KW-1185">Reference proteome</keyword>